<evidence type="ECO:0000256" key="6">
    <source>
        <dbReference type="ARBA" id="ARBA00023319"/>
    </source>
</evidence>
<reference evidence="8" key="2">
    <citation type="submission" date="2025-09" db="UniProtKB">
        <authorList>
            <consortium name="Ensembl"/>
        </authorList>
    </citation>
    <scope>IDENTIFICATION</scope>
</reference>
<reference evidence="8" key="1">
    <citation type="submission" date="2025-08" db="UniProtKB">
        <authorList>
            <consortium name="Ensembl"/>
        </authorList>
    </citation>
    <scope>IDENTIFICATION</scope>
</reference>
<evidence type="ECO:0000256" key="2">
    <source>
        <dbReference type="ARBA" id="ARBA00022692"/>
    </source>
</evidence>
<dbReference type="GO" id="GO:0050852">
    <property type="term" value="P:T cell receptor signaling pathway"/>
    <property type="evidence" value="ECO:0007669"/>
    <property type="project" value="TreeGrafter"/>
</dbReference>
<dbReference type="Proteomes" id="UP000694393">
    <property type="component" value="Unplaced"/>
</dbReference>
<sequence length="89" mass="10330">MEVRWLRSKFSAVVHLYSDGKDQSGEQMLEYQGRTELMKDNITNGRVSLRIHDIRPSDDGQYTCFFQSGDFYEDTLLELQVAVPHRCLG</sequence>
<dbReference type="Pfam" id="PF07686">
    <property type="entry name" value="V-set"/>
    <property type="match status" value="1"/>
</dbReference>
<dbReference type="GO" id="GO:0005102">
    <property type="term" value="F:signaling receptor binding"/>
    <property type="evidence" value="ECO:0007669"/>
    <property type="project" value="TreeGrafter"/>
</dbReference>
<dbReference type="InterPro" id="IPR036179">
    <property type="entry name" value="Ig-like_dom_sf"/>
</dbReference>
<evidence type="ECO:0000313" key="8">
    <source>
        <dbReference type="Ensembl" id="ENSPCEP00000014774.1"/>
    </source>
</evidence>
<evidence type="ECO:0000256" key="1">
    <source>
        <dbReference type="ARBA" id="ARBA00004370"/>
    </source>
</evidence>
<dbReference type="PROSITE" id="PS50835">
    <property type="entry name" value="IG_LIKE"/>
    <property type="match status" value="1"/>
</dbReference>
<organism evidence="8 9">
    <name type="scientific">Pelusios castaneus</name>
    <name type="common">West African mud turtle</name>
    <dbReference type="NCBI Taxonomy" id="367368"/>
    <lineage>
        <taxon>Eukaryota</taxon>
        <taxon>Metazoa</taxon>
        <taxon>Chordata</taxon>
        <taxon>Craniata</taxon>
        <taxon>Vertebrata</taxon>
        <taxon>Euteleostomi</taxon>
        <taxon>Archelosauria</taxon>
        <taxon>Testudinata</taxon>
        <taxon>Testudines</taxon>
        <taxon>Pleurodira</taxon>
        <taxon>Pelomedusidae</taxon>
        <taxon>Pelusios</taxon>
    </lineage>
</organism>
<dbReference type="InterPro" id="IPR013783">
    <property type="entry name" value="Ig-like_fold"/>
</dbReference>
<dbReference type="Ensembl" id="ENSPCET00000015304.1">
    <property type="protein sequence ID" value="ENSPCEP00000014774.1"/>
    <property type="gene ID" value="ENSPCEG00000011694.1"/>
</dbReference>
<evidence type="ECO:0000256" key="5">
    <source>
        <dbReference type="ARBA" id="ARBA00023157"/>
    </source>
</evidence>
<protein>
    <recommendedName>
        <fullName evidence="7">Ig-like domain-containing protein</fullName>
    </recommendedName>
</protein>
<dbReference type="Gene3D" id="2.60.40.10">
    <property type="entry name" value="Immunoglobulins"/>
    <property type="match status" value="1"/>
</dbReference>
<keyword evidence="5" id="KW-1015">Disulfide bond</keyword>
<feature type="domain" description="Ig-like" evidence="7">
    <location>
        <begin position="1"/>
        <end position="64"/>
    </location>
</feature>
<dbReference type="SUPFAM" id="SSF48726">
    <property type="entry name" value="Immunoglobulin"/>
    <property type="match status" value="1"/>
</dbReference>
<proteinExistence type="predicted"/>
<evidence type="ECO:0000256" key="4">
    <source>
        <dbReference type="ARBA" id="ARBA00023136"/>
    </source>
</evidence>
<evidence type="ECO:0000259" key="7">
    <source>
        <dbReference type="PROSITE" id="PS50835"/>
    </source>
</evidence>
<keyword evidence="3" id="KW-1133">Transmembrane helix</keyword>
<comment type="subcellular location">
    <subcellularLocation>
        <location evidence="1">Membrane</location>
    </subcellularLocation>
</comment>
<keyword evidence="4" id="KW-0472">Membrane</keyword>
<dbReference type="InterPro" id="IPR007110">
    <property type="entry name" value="Ig-like_dom"/>
</dbReference>
<dbReference type="PANTHER" id="PTHR24100:SF149">
    <property type="entry name" value="BG-LIKE ANTIGEN 1-RELATED"/>
    <property type="match status" value="1"/>
</dbReference>
<dbReference type="InterPro" id="IPR013106">
    <property type="entry name" value="Ig_V-set"/>
</dbReference>
<keyword evidence="2" id="KW-0812">Transmembrane</keyword>
<dbReference type="GO" id="GO:0009897">
    <property type="term" value="C:external side of plasma membrane"/>
    <property type="evidence" value="ECO:0007669"/>
    <property type="project" value="TreeGrafter"/>
</dbReference>
<dbReference type="InterPro" id="IPR050504">
    <property type="entry name" value="IgSF_BTN/MOG"/>
</dbReference>
<dbReference type="FunFam" id="2.60.40.10:FF:000183">
    <property type="entry name" value="Myelin-oligodendrocyte glycoprotein"/>
    <property type="match status" value="1"/>
</dbReference>
<dbReference type="AlphaFoldDB" id="A0A8C8S5Q2"/>
<accession>A0A8C8S5Q2</accession>
<keyword evidence="9" id="KW-1185">Reference proteome</keyword>
<dbReference type="GO" id="GO:0001817">
    <property type="term" value="P:regulation of cytokine production"/>
    <property type="evidence" value="ECO:0007669"/>
    <property type="project" value="TreeGrafter"/>
</dbReference>
<evidence type="ECO:0000313" key="9">
    <source>
        <dbReference type="Proteomes" id="UP000694393"/>
    </source>
</evidence>
<evidence type="ECO:0000256" key="3">
    <source>
        <dbReference type="ARBA" id="ARBA00022989"/>
    </source>
</evidence>
<name>A0A8C8S5Q2_9SAUR</name>
<dbReference type="PANTHER" id="PTHR24100">
    <property type="entry name" value="BUTYROPHILIN"/>
    <property type="match status" value="1"/>
</dbReference>
<keyword evidence="6" id="KW-0393">Immunoglobulin domain</keyword>